<evidence type="ECO:0000256" key="2">
    <source>
        <dbReference type="SAM" id="Phobius"/>
    </source>
</evidence>
<feature type="compositionally biased region" description="Basic and acidic residues" evidence="1">
    <location>
        <begin position="30"/>
        <end position="46"/>
    </location>
</feature>
<feature type="region of interest" description="Disordered" evidence="1">
    <location>
        <begin position="105"/>
        <end position="140"/>
    </location>
</feature>
<dbReference type="RefSeq" id="WP_266498457.1">
    <property type="nucleotide sequence ID" value="NZ_CP108036.1"/>
</dbReference>
<evidence type="ECO:0000313" key="3">
    <source>
        <dbReference type="EMBL" id="WUN79853.1"/>
    </source>
</evidence>
<proteinExistence type="predicted"/>
<protein>
    <submittedName>
        <fullName evidence="3">Uncharacterized protein</fullName>
    </submittedName>
</protein>
<dbReference type="GeneID" id="95497532"/>
<feature type="transmembrane region" description="Helical" evidence="2">
    <location>
        <begin position="71"/>
        <end position="88"/>
    </location>
</feature>
<evidence type="ECO:0000256" key="1">
    <source>
        <dbReference type="SAM" id="MobiDB-lite"/>
    </source>
</evidence>
<keyword evidence="2" id="KW-0812">Transmembrane</keyword>
<evidence type="ECO:0000313" key="4">
    <source>
        <dbReference type="Proteomes" id="UP001432312"/>
    </source>
</evidence>
<keyword evidence="2" id="KW-1133">Transmembrane helix</keyword>
<name>A0ABZ1QAZ8_9ACTN</name>
<feature type="region of interest" description="Disordered" evidence="1">
    <location>
        <begin position="337"/>
        <end position="372"/>
    </location>
</feature>
<sequence length="372" mass="40330">MGKNDHDRPGVSDEEWARFMEQAAQGAGDAPKEPSARARMVTERLRSTQGQEPAGWRTGPAPRERRRPGRLGAVLAVLGIAGLALIAVRPELVIDRITGKTAAREEAAKAGPLAPETARPSAPPPSLPPDSPTLQEPFRGSPALQWADGAAGIEIPEATAVNGVSRELVAQGLERTKQFLVLANLDPATLRGERPTAALQMIDPGQREMVDRLEGALARPGRDADPLQVFTRADPAQVRLAGDVVKVRGRMTVEPGASPGQIDVMTDYTFVYPLVQAKSGAEEVSRTIVRRQMEFTFADPRKWRVEAGMMQVGPYQYDIANSECFVYDGYLHPMFRDAPAGPEPTGAPRDPYDRSQALERPEKEGCGTVSRT</sequence>
<dbReference type="Proteomes" id="UP001432312">
    <property type="component" value="Chromosome"/>
</dbReference>
<feature type="region of interest" description="Disordered" evidence="1">
    <location>
        <begin position="1"/>
        <end position="67"/>
    </location>
</feature>
<keyword evidence="4" id="KW-1185">Reference proteome</keyword>
<keyword evidence="2" id="KW-0472">Membrane</keyword>
<organism evidence="3 4">
    <name type="scientific">Streptomyces erythrochromogenes</name>
    <dbReference type="NCBI Taxonomy" id="285574"/>
    <lineage>
        <taxon>Bacteria</taxon>
        <taxon>Bacillati</taxon>
        <taxon>Actinomycetota</taxon>
        <taxon>Actinomycetes</taxon>
        <taxon>Kitasatosporales</taxon>
        <taxon>Streptomycetaceae</taxon>
        <taxon>Streptomyces</taxon>
    </lineage>
</organism>
<gene>
    <name evidence="3" type="ORF">OHA91_15820</name>
</gene>
<reference evidence="3" key="1">
    <citation type="submission" date="2022-10" db="EMBL/GenBank/DDBJ databases">
        <title>The complete genomes of actinobacterial strains from the NBC collection.</title>
        <authorList>
            <person name="Joergensen T.S."/>
            <person name="Alvarez Arevalo M."/>
            <person name="Sterndorff E.B."/>
            <person name="Faurdal D."/>
            <person name="Vuksanovic O."/>
            <person name="Mourched A.-S."/>
            <person name="Charusanti P."/>
            <person name="Shaw S."/>
            <person name="Blin K."/>
            <person name="Weber T."/>
        </authorList>
    </citation>
    <scope>NUCLEOTIDE SEQUENCE</scope>
    <source>
        <strain evidence="3">NBC_00303</strain>
    </source>
</reference>
<dbReference type="EMBL" id="CP108036">
    <property type="protein sequence ID" value="WUN79853.1"/>
    <property type="molecule type" value="Genomic_DNA"/>
</dbReference>
<feature type="compositionally biased region" description="Pro residues" evidence="1">
    <location>
        <begin position="121"/>
        <end position="131"/>
    </location>
</feature>
<accession>A0ABZ1QAZ8</accession>
<feature type="compositionally biased region" description="Basic and acidic residues" evidence="1">
    <location>
        <begin position="350"/>
        <end position="365"/>
    </location>
</feature>
<feature type="compositionally biased region" description="Basic and acidic residues" evidence="1">
    <location>
        <begin position="1"/>
        <end position="18"/>
    </location>
</feature>